<keyword evidence="3" id="KW-1185">Reference proteome</keyword>
<feature type="transmembrane region" description="Helical" evidence="1">
    <location>
        <begin position="110"/>
        <end position="135"/>
    </location>
</feature>
<keyword evidence="1" id="KW-1133">Transmembrane helix</keyword>
<sequence>MMGQAVMSSGTNDYDYRPYRGEAYYEPHRVRVKENKREHSSVDFDGGISFGTGAMGTGLQHLVKRMTDYPDQPCKFNQMKIVLPIAIPDVFIFGYGLVDVVKNYAPGDPYYGRAGVGFFLGLFLFCLWFLSYGVFFRTGVDWEKVWWRFGPFYYKEVRFDEVTHFDAPIQRYKLYAGKKRIRLNYVRFDFTLVLIRLLVELDKRAFMLQGKGEDAPDYEEWAQKHRVRWAQDIVADHWNYYVRFPDELERIRTLAHLPAEWTAPVDEERRRLGIQVAGKPDGEGA</sequence>
<evidence type="ECO:0000313" key="3">
    <source>
        <dbReference type="Proteomes" id="UP000235122"/>
    </source>
</evidence>
<accession>A0A2I1ILG8</accession>
<dbReference type="Proteomes" id="UP000235122">
    <property type="component" value="Unassembled WGS sequence"/>
</dbReference>
<evidence type="ECO:0000313" key="2">
    <source>
        <dbReference type="EMBL" id="PKY71968.1"/>
    </source>
</evidence>
<comment type="caution">
    <text evidence="2">The sequence shown here is derived from an EMBL/GenBank/DDBJ whole genome shotgun (WGS) entry which is preliminary data.</text>
</comment>
<evidence type="ECO:0000256" key="1">
    <source>
        <dbReference type="SAM" id="Phobius"/>
    </source>
</evidence>
<gene>
    <name evidence="2" type="ORF">CYJ19_07070</name>
</gene>
<proteinExistence type="predicted"/>
<reference evidence="2 3" key="1">
    <citation type="submission" date="2017-12" db="EMBL/GenBank/DDBJ databases">
        <title>Phylogenetic diversity of female urinary microbiome.</title>
        <authorList>
            <person name="Thomas-White K."/>
            <person name="Wolfe A.J."/>
        </authorList>
    </citation>
    <scope>NUCLEOTIDE SEQUENCE [LARGE SCALE GENOMIC DNA]</scope>
    <source>
        <strain evidence="2 3">UMB0402</strain>
    </source>
</reference>
<keyword evidence="1" id="KW-0472">Membrane</keyword>
<organism evidence="2 3">
    <name type="scientific">Winkia neuii</name>
    <dbReference type="NCBI Taxonomy" id="33007"/>
    <lineage>
        <taxon>Bacteria</taxon>
        <taxon>Bacillati</taxon>
        <taxon>Actinomycetota</taxon>
        <taxon>Actinomycetes</taxon>
        <taxon>Actinomycetales</taxon>
        <taxon>Actinomycetaceae</taxon>
        <taxon>Winkia</taxon>
    </lineage>
</organism>
<name>A0A2I1ILG8_9ACTO</name>
<feature type="transmembrane region" description="Helical" evidence="1">
    <location>
        <begin position="81"/>
        <end position="98"/>
    </location>
</feature>
<protein>
    <submittedName>
        <fullName evidence="2">Uncharacterized protein</fullName>
    </submittedName>
</protein>
<dbReference type="EMBL" id="PKKO01000004">
    <property type="protein sequence ID" value="PKY71968.1"/>
    <property type="molecule type" value="Genomic_DNA"/>
</dbReference>
<keyword evidence="1" id="KW-0812">Transmembrane</keyword>
<dbReference type="AlphaFoldDB" id="A0A2I1ILG8"/>